<dbReference type="InterPro" id="IPR009057">
    <property type="entry name" value="Homeodomain-like_sf"/>
</dbReference>
<evidence type="ECO:0000256" key="2">
    <source>
        <dbReference type="ARBA" id="ARBA00023125"/>
    </source>
</evidence>
<dbReference type="PROSITE" id="PS01124">
    <property type="entry name" value="HTH_ARAC_FAMILY_2"/>
    <property type="match status" value="1"/>
</dbReference>
<gene>
    <name evidence="5" type="primary">tetD_6</name>
    <name evidence="5" type="ORF">BEI61_04090</name>
</gene>
<dbReference type="Gene3D" id="3.30.565.10">
    <property type="entry name" value="Histidine kinase-like ATPase, C-terminal domain"/>
    <property type="match status" value="1"/>
</dbReference>
<dbReference type="SUPFAM" id="SSF46689">
    <property type="entry name" value="Homeodomain-like"/>
    <property type="match status" value="2"/>
</dbReference>
<evidence type="ECO:0000313" key="6">
    <source>
        <dbReference type="Proteomes" id="UP000094067"/>
    </source>
</evidence>
<dbReference type="RefSeq" id="WP_069153809.1">
    <property type="nucleotide sequence ID" value="NZ_MCGH01000003.1"/>
</dbReference>
<dbReference type="SUPFAM" id="SSF55874">
    <property type="entry name" value="ATPase domain of HSP90 chaperone/DNA topoisomerase II/histidine kinase"/>
    <property type="match status" value="1"/>
</dbReference>
<dbReference type="SMART" id="SM00342">
    <property type="entry name" value="HTH_ARAC"/>
    <property type="match status" value="1"/>
</dbReference>
<reference evidence="5 6" key="1">
    <citation type="submission" date="2016-07" db="EMBL/GenBank/DDBJ databases">
        <title>Characterization of isolates of Eisenbergiella tayi derived from blood cultures, using whole genome sequencing.</title>
        <authorList>
            <person name="Burdz T."/>
            <person name="Wiebe D."/>
            <person name="Huynh C."/>
            <person name="Bernard K."/>
        </authorList>
    </citation>
    <scope>NUCLEOTIDE SEQUENCE [LARGE SCALE GENOMIC DNA]</scope>
    <source>
        <strain evidence="5 6">NML 110608</strain>
    </source>
</reference>
<dbReference type="Proteomes" id="UP000094067">
    <property type="component" value="Unassembled WGS sequence"/>
</dbReference>
<name>A0A1E3A3E4_9FIRM</name>
<evidence type="ECO:0000256" key="1">
    <source>
        <dbReference type="ARBA" id="ARBA00023015"/>
    </source>
</evidence>
<dbReference type="Pfam" id="PF12833">
    <property type="entry name" value="HTH_18"/>
    <property type="match status" value="1"/>
</dbReference>
<evidence type="ECO:0000313" key="5">
    <source>
        <dbReference type="EMBL" id="ODM03295.1"/>
    </source>
</evidence>
<dbReference type="PROSITE" id="PS00041">
    <property type="entry name" value="HTH_ARAC_FAMILY_1"/>
    <property type="match status" value="1"/>
</dbReference>
<dbReference type="InterPro" id="IPR050959">
    <property type="entry name" value="MarA-like"/>
</dbReference>
<dbReference type="AlphaFoldDB" id="A0A1E3A3E4"/>
<dbReference type="GO" id="GO:0043565">
    <property type="term" value="F:sequence-specific DNA binding"/>
    <property type="evidence" value="ECO:0007669"/>
    <property type="project" value="InterPro"/>
</dbReference>
<dbReference type="PANTHER" id="PTHR47504">
    <property type="entry name" value="RIGHT ORIGIN-BINDING PROTEIN"/>
    <property type="match status" value="1"/>
</dbReference>
<dbReference type="GO" id="GO:0003700">
    <property type="term" value="F:DNA-binding transcription factor activity"/>
    <property type="evidence" value="ECO:0007669"/>
    <property type="project" value="InterPro"/>
</dbReference>
<dbReference type="InterPro" id="IPR018060">
    <property type="entry name" value="HTH_AraC"/>
</dbReference>
<dbReference type="Gene3D" id="1.10.10.60">
    <property type="entry name" value="Homeodomain-like"/>
    <property type="match status" value="2"/>
</dbReference>
<accession>A0A1E3A3E4</accession>
<evidence type="ECO:0000259" key="4">
    <source>
        <dbReference type="PROSITE" id="PS01124"/>
    </source>
</evidence>
<protein>
    <submittedName>
        <fullName evidence="5">Transposon Tn10 TetD protein</fullName>
    </submittedName>
</protein>
<sequence length="308" mass="35043">MDRGMWVRVLNYVDSHIHEKISLCDLAEIAGYSPFYFSRLFAEAMGMPVTGYIRIRKLQHAIVSLLEGKKVLEVALLYAFDSHEGFTRSFTQLFGSTPSMLRKSLNTYTVPDYIVPEEKGRRSQMAGKQEEMEDSRQQLVYEVLRESLEEAGEGCCTEVEIVLLPEGGIKIRDNGRGIPLSEDLQASKEVLEKILSGRPVTNVEFSQMGDLVQAGLQTVNSLCESLKITVYRDGRKYQQDYIRGIPQHELFIDREKHASGTEIIMKPDTAIFGYGEFSEDKLRKWMEKQTSDRKELSVAIKRQENPAG</sequence>
<proteinExistence type="predicted"/>
<dbReference type="EMBL" id="MCGH01000003">
    <property type="protein sequence ID" value="ODM03295.1"/>
    <property type="molecule type" value="Genomic_DNA"/>
</dbReference>
<organism evidence="5 6">
    <name type="scientific">Eisenbergiella tayi</name>
    <dbReference type="NCBI Taxonomy" id="1432052"/>
    <lineage>
        <taxon>Bacteria</taxon>
        <taxon>Bacillati</taxon>
        <taxon>Bacillota</taxon>
        <taxon>Clostridia</taxon>
        <taxon>Lachnospirales</taxon>
        <taxon>Lachnospiraceae</taxon>
        <taxon>Eisenbergiella</taxon>
    </lineage>
</organism>
<evidence type="ECO:0000256" key="3">
    <source>
        <dbReference type="ARBA" id="ARBA00023163"/>
    </source>
</evidence>
<keyword evidence="3" id="KW-0804">Transcription</keyword>
<feature type="domain" description="HTH araC/xylS-type" evidence="4">
    <location>
        <begin position="7"/>
        <end position="104"/>
    </location>
</feature>
<keyword evidence="2" id="KW-0238">DNA-binding</keyword>
<comment type="caution">
    <text evidence="5">The sequence shown here is derived from an EMBL/GenBank/DDBJ whole genome shotgun (WGS) entry which is preliminary data.</text>
</comment>
<dbReference type="InterPro" id="IPR036890">
    <property type="entry name" value="HATPase_C_sf"/>
</dbReference>
<keyword evidence="1" id="KW-0805">Transcription regulation</keyword>
<dbReference type="InterPro" id="IPR018062">
    <property type="entry name" value="HTH_AraC-typ_CS"/>
</dbReference>
<dbReference type="PANTHER" id="PTHR47504:SF5">
    <property type="entry name" value="RIGHT ORIGIN-BINDING PROTEIN"/>
    <property type="match status" value="1"/>
</dbReference>